<reference evidence="7 8" key="1">
    <citation type="submission" date="2016-09" db="EMBL/GenBank/DDBJ databases">
        <title>Draft genome sequence for the type strain of Desulfuribacillus alkaliarsenatis AHT28, an obligately anaerobic, sulfidogenic bacterium isolated from Russian soda lake sediments.</title>
        <authorList>
            <person name="Abin C.A."/>
            <person name="Hollibaugh J.T."/>
        </authorList>
    </citation>
    <scope>NUCLEOTIDE SEQUENCE [LARGE SCALE GENOMIC DNA]</scope>
    <source>
        <strain evidence="7 8">AHT28</strain>
    </source>
</reference>
<dbReference type="PANTHER" id="PTHR43374">
    <property type="entry name" value="FLAVIN PRENYLTRANSFERASE"/>
    <property type="match status" value="1"/>
</dbReference>
<evidence type="ECO:0000313" key="7">
    <source>
        <dbReference type="EMBL" id="OEF98701.1"/>
    </source>
</evidence>
<evidence type="ECO:0000256" key="5">
    <source>
        <dbReference type="HAMAP-Rule" id="MF_01984"/>
    </source>
</evidence>
<proteinExistence type="inferred from homology"/>
<dbReference type="STRING" id="766136.BHF68_03305"/>
<comment type="caution">
    <text evidence="5">Lacks conserved residue(s) required for the propagation of feature annotation.</text>
</comment>
<feature type="domain" description="Flavoprotein" evidence="6">
    <location>
        <begin position="3"/>
        <end position="195"/>
    </location>
</feature>
<keyword evidence="2 5" id="KW-0285">Flavoprotein</keyword>
<dbReference type="RefSeq" id="WP_069642193.1">
    <property type="nucleotide sequence ID" value="NZ_MIJE01000001.1"/>
</dbReference>
<dbReference type="SUPFAM" id="SSF52507">
    <property type="entry name" value="Homo-oligomeric flavin-containing Cys decarboxylases, HFCD"/>
    <property type="match status" value="1"/>
</dbReference>
<evidence type="ECO:0000313" key="8">
    <source>
        <dbReference type="Proteomes" id="UP000094296"/>
    </source>
</evidence>
<keyword evidence="8" id="KW-1185">Reference proteome</keyword>
<comment type="caution">
    <text evidence="7">The sequence shown here is derived from an EMBL/GenBank/DDBJ whole genome shotgun (WGS) entry which is preliminary data.</text>
</comment>
<feature type="binding site" evidence="5">
    <location>
        <position position="174"/>
    </location>
    <ligand>
        <name>dimethylallyl phosphate</name>
        <dbReference type="ChEBI" id="CHEBI:88052"/>
    </ligand>
</feature>
<dbReference type="Gene3D" id="3.40.50.1950">
    <property type="entry name" value="Flavin prenyltransferase-like"/>
    <property type="match status" value="1"/>
</dbReference>
<dbReference type="GO" id="GO:0016831">
    <property type="term" value="F:carboxy-lyase activity"/>
    <property type="evidence" value="ECO:0007669"/>
    <property type="project" value="TreeGrafter"/>
</dbReference>
<evidence type="ECO:0000256" key="2">
    <source>
        <dbReference type="ARBA" id="ARBA00022630"/>
    </source>
</evidence>
<feature type="binding site" evidence="5">
    <location>
        <position position="144"/>
    </location>
    <ligand>
        <name>FMN</name>
        <dbReference type="ChEBI" id="CHEBI:58210"/>
    </ligand>
</feature>
<dbReference type="NCBIfam" id="TIGR00421">
    <property type="entry name" value="ubiX_pad"/>
    <property type="match status" value="1"/>
</dbReference>
<dbReference type="NCBIfam" id="NF004685">
    <property type="entry name" value="PRK06029.1"/>
    <property type="match status" value="1"/>
</dbReference>
<feature type="binding site" evidence="5">
    <location>
        <begin position="11"/>
        <end position="13"/>
    </location>
    <ligand>
        <name>FMN</name>
        <dbReference type="ChEBI" id="CHEBI:58210"/>
    </ligand>
</feature>
<dbReference type="EC" id="2.5.1.129" evidence="5"/>
<dbReference type="InterPro" id="IPR003382">
    <property type="entry name" value="Flavoprotein"/>
</dbReference>
<comment type="catalytic activity">
    <reaction evidence="5">
        <text>dimethylallyl phosphate + FMNH2 = prenylated FMNH2 + phosphate</text>
        <dbReference type="Rhea" id="RHEA:37743"/>
        <dbReference type="ChEBI" id="CHEBI:43474"/>
        <dbReference type="ChEBI" id="CHEBI:57618"/>
        <dbReference type="ChEBI" id="CHEBI:87467"/>
        <dbReference type="ChEBI" id="CHEBI:88052"/>
        <dbReference type="EC" id="2.5.1.129"/>
    </reaction>
</comment>
<dbReference type="Proteomes" id="UP000094296">
    <property type="component" value="Unassembled WGS sequence"/>
</dbReference>
<dbReference type="InterPro" id="IPR004507">
    <property type="entry name" value="UbiX-like"/>
</dbReference>
<feature type="binding site" evidence="5">
    <location>
        <position position="37"/>
    </location>
    <ligand>
        <name>FMN</name>
        <dbReference type="ChEBI" id="CHEBI:58210"/>
    </ligand>
</feature>
<accession>A0A1E5G6A2</accession>
<dbReference type="GO" id="GO:0106141">
    <property type="term" value="F:flavin prenyltransferase activity"/>
    <property type="evidence" value="ECO:0007669"/>
    <property type="project" value="UniProtKB-EC"/>
</dbReference>
<evidence type="ECO:0000259" key="6">
    <source>
        <dbReference type="Pfam" id="PF02441"/>
    </source>
</evidence>
<feature type="binding site" evidence="5">
    <location>
        <begin position="109"/>
        <end position="112"/>
    </location>
    <ligand>
        <name>FMN</name>
        <dbReference type="ChEBI" id="CHEBI:58210"/>
    </ligand>
</feature>
<dbReference type="Pfam" id="PF02441">
    <property type="entry name" value="Flavoprotein"/>
    <property type="match status" value="1"/>
</dbReference>
<evidence type="ECO:0000256" key="1">
    <source>
        <dbReference type="ARBA" id="ARBA00022602"/>
    </source>
</evidence>
<dbReference type="AlphaFoldDB" id="A0A1E5G6A2"/>
<keyword evidence="3 5" id="KW-0288">FMN</keyword>
<dbReference type="OrthoDB" id="9781577at2"/>
<organism evidence="7 8">
    <name type="scientific">Desulfuribacillus alkaliarsenatis</name>
    <dbReference type="NCBI Taxonomy" id="766136"/>
    <lineage>
        <taxon>Bacteria</taxon>
        <taxon>Bacillati</taxon>
        <taxon>Bacillota</taxon>
        <taxon>Desulfuribacillia</taxon>
        <taxon>Desulfuribacillales</taxon>
        <taxon>Desulfuribacillaceae</taxon>
        <taxon>Desulfuribacillus</taxon>
    </lineage>
</organism>
<evidence type="ECO:0000256" key="4">
    <source>
        <dbReference type="ARBA" id="ARBA00022679"/>
    </source>
</evidence>
<keyword evidence="4 5" id="KW-0808">Transferase</keyword>
<keyword evidence="1 5" id="KW-0637">Prenyltransferase</keyword>
<gene>
    <name evidence="5" type="primary">ubiX</name>
    <name evidence="7" type="ORF">BHF68_03305</name>
</gene>
<sequence>MKKEIVVGITGASGSVYGIELVKQLQKLDCTTHLLVTSAGWQVILSELLEDNDSLEIHRKIDKNEQISILKRLGLDINDNVKLHSLNDFSVGIASGSYRFDAMVIVPCTMGTLSSIAMGASDNLLERVADTALKEGRKLIIVPRETPFNRIHLKNMLAVSEAGAIILPAMPAFYHKPQNINDIVSFLVGKILDQLHIEHQLFKRWGK</sequence>
<comment type="function">
    <text evidence="5">Flavin prenyltransferase that catalyzes the synthesis of the prenylated FMN cofactor (prenyl-FMN) for 4-hydroxy-3-polyprenylbenzoic acid decarboxylase UbiD. The prenyltransferase is metal-independent and links a dimethylallyl moiety from dimethylallyl monophosphate (DMAP) to the flavin N5 and C6 atoms of FMN.</text>
</comment>
<dbReference type="HAMAP" id="MF_01984">
    <property type="entry name" value="ubiX_pad"/>
    <property type="match status" value="1"/>
</dbReference>
<dbReference type="PANTHER" id="PTHR43374:SF1">
    <property type="entry name" value="FLAVIN PRENYLTRANSFERASE PAD1, MITOCHONDRIAL"/>
    <property type="match status" value="1"/>
</dbReference>
<dbReference type="EMBL" id="MIJE01000001">
    <property type="protein sequence ID" value="OEF98701.1"/>
    <property type="molecule type" value="Genomic_DNA"/>
</dbReference>
<comment type="similarity">
    <text evidence="5">Belongs to the UbiX/PAD1 family.</text>
</comment>
<name>A0A1E5G6A2_9FIRM</name>
<dbReference type="InterPro" id="IPR036551">
    <property type="entry name" value="Flavin_trans-like"/>
</dbReference>
<feature type="binding site" evidence="5">
    <location>
        <position position="190"/>
    </location>
    <ligand>
        <name>dimethylallyl phosphate</name>
        <dbReference type="ChEBI" id="CHEBI:88052"/>
    </ligand>
</feature>
<evidence type="ECO:0000256" key="3">
    <source>
        <dbReference type="ARBA" id="ARBA00022643"/>
    </source>
</evidence>
<protein>
    <recommendedName>
        <fullName evidence="5">Flavin prenyltransferase UbiX</fullName>
        <ecNumber evidence="5">2.5.1.129</ecNumber>
    </recommendedName>
</protein>